<feature type="region of interest" description="Disordered" evidence="1">
    <location>
        <begin position="982"/>
        <end position="1045"/>
    </location>
</feature>
<reference evidence="2 3" key="1">
    <citation type="submission" date="2015-01" db="EMBL/GenBank/DDBJ databases">
        <title>The Genome Sequence of Capronia semiimmersa CBS27337.</title>
        <authorList>
            <consortium name="The Broad Institute Genomics Platform"/>
            <person name="Cuomo C."/>
            <person name="de Hoog S."/>
            <person name="Gorbushina A."/>
            <person name="Stielow B."/>
            <person name="Teixiera M."/>
            <person name="Abouelleil A."/>
            <person name="Chapman S.B."/>
            <person name="Priest M."/>
            <person name="Young S.K."/>
            <person name="Wortman J."/>
            <person name="Nusbaum C."/>
            <person name="Birren B."/>
        </authorList>
    </citation>
    <scope>NUCLEOTIDE SEQUENCE [LARGE SCALE GENOMIC DNA]</scope>
    <source>
        <strain evidence="2 3">CBS 27337</strain>
    </source>
</reference>
<dbReference type="AlphaFoldDB" id="A0A0D2FUM0"/>
<name>A0A0D2FUM0_9EURO</name>
<dbReference type="Proteomes" id="UP000054266">
    <property type="component" value="Unassembled WGS sequence"/>
</dbReference>
<feature type="compositionally biased region" description="Low complexity" evidence="1">
    <location>
        <begin position="887"/>
        <end position="898"/>
    </location>
</feature>
<keyword evidence="3" id="KW-1185">Reference proteome</keyword>
<protein>
    <submittedName>
        <fullName evidence="2">Uncharacterized protein</fullName>
    </submittedName>
</protein>
<evidence type="ECO:0000256" key="1">
    <source>
        <dbReference type="SAM" id="MobiDB-lite"/>
    </source>
</evidence>
<feature type="compositionally biased region" description="Low complexity" evidence="1">
    <location>
        <begin position="614"/>
        <end position="626"/>
    </location>
</feature>
<accession>A0A0D2FUM0</accession>
<feature type="region of interest" description="Disordered" evidence="1">
    <location>
        <begin position="823"/>
        <end position="856"/>
    </location>
</feature>
<dbReference type="STRING" id="5601.A0A0D2FUM0"/>
<evidence type="ECO:0000313" key="2">
    <source>
        <dbReference type="EMBL" id="KIW72088.1"/>
    </source>
</evidence>
<feature type="compositionally biased region" description="Polar residues" evidence="1">
    <location>
        <begin position="673"/>
        <end position="688"/>
    </location>
</feature>
<feature type="compositionally biased region" description="Basic residues" evidence="1">
    <location>
        <begin position="826"/>
        <end position="837"/>
    </location>
</feature>
<evidence type="ECO:0000313" key="3">
    <source>
        <dbReference type="Proteomes" id="UP000054266"/>
    </source>
</evidence>
<feature type="compositionally biased region" description="Acidic residues" evidence="1">
    <location>
        <begin position="1019"/>
        <end position="1037"/>
    </location>
</feature>
<feature type="region of interest" description="Disordered" evidence="1">
    <location>
        <begin position="667"/>
        <end position="714"/>
    </location>
</feature>
<proteinExistence type="predicted"/>
<dbReference type="HOGENOM" id="CLU_005860_1_0_1"/>
<feature type="region of interest" description="Disordered" evidence="1">
    <location>
        <begin position="474"/>
        <end position="494"/>
    </location>
</feature>
<feature type="region of interest" description="Disordered" evidence="1">
    <location>
        <begin position="878"/>
        <end position="909"/>
    </location>
</feature>
<feature type="region of interest" description="Disordered" evidence="1">
    <location>
        <begin position="593"/>
        <end position="635"/>
    </location>
</feature>
<organism evidence="2 3">
    <name type="scientific">Phialophora macrospora</name>
    <dbReference type="NCBI Taxonomy" id="1851006"/>
    <lineage>
        <taxon>Eukaryota</taxon>
        <taxon>Fungi</taxon>
        <taxon>Dikarya</taxon>
        <taxon>Ascomycota</taxon>
        <taxon>Pezizomycotina</taxon>
        <taxon>Eurotiomycetes</taxon>
        <taxon>Chaetothyriomycetidae</taxon>
        <taxon>Chaetothyriales</taxon>
        <taxon>Herpotrichiellaceae</taxon>
        <taxon>Phialophora</taxon>
    </lineage>
</organism>
<gene>
    <name evidence="2" type="ORF">PV04_00309</name>
</gene>
<dbReference type="EMBL" id="KN846956">
    <property type="protein sequence ID" value="KIW72088.1"/>
    <property type="molecule type" value="Genomic_DNA"/>
</dbReference>
<sequence>MATTPDPTPVLLPEPVPARAIPSPFELLITCNLPILRSLLAQVPTETIFRLYQTSPYLRDFFARSPTSWRYISWRLYQPPTTTTITANVANGRGQSSNSNGANGQRQSSNYALDQIILTVINPFSTRLASLELDNTAVSGTTLTSTVLILRRETLLHVSVRGCKNVSLKYHINPWLLMHALARDTPDSKGPPQGFETLALKSLYTYRCRHHRRRPYLPSSLARKESDSEPTHELVSTCHKLGIWTDTAWCTSPGARCYRRRGYVKMRTPQDPREVWVVYDRLWRSRNWLGPVEPPEDFNFPGKKRNRDCRSWEYDEEGMNGEPIGTGPEAKSTPAHLRASHRKFVENITCQNCDAQILERCEQCSVMMHCSGCRKTLCASCAFDRPYLRNKNAPEEERNKFWWAPGCAVSPCSMQDQDLPPLGALNVNQLANINSLPNPKFKWCCTEPLFSGGGGITYSNNAARDVDRIRAAPLPRGQGWEDPEFNPDRPAEPDNFLTQSGPGGRWQSIDGLFQMAATLSTEEHPSVAMPRVLCDECYSAEHWKIKCKACDTAICLKHDIGDRVKARICGYKDLVLEKQEYMSKQKLLAAVMKQRKGKQPAREQDSMETESTVSTPRAARAATMPASPFPPVGVSEALAETPEPLRLAEARIAARALRTPLAEIDRPLRPLSPASNSTGPLSRSTSPAPSAHSIPATPEPTSVPRRPPRPDIASGPKWRGCQAFLCPATRSAPGDHRRRCPAPLNQCAGCKVHICNDCTHSLEPPCPCKGCQQPPVDEDNSMTTMPATTPAPGEPLFFCPNCRWDRMISGKCKRKSEAFLKARSQSIKRLKKRKDKMRKPVEERRRSRGAAGNLSTTEQAIEGLVEFFTSLNTQYPATTGQQQGEASSPSRSESTSQSDVVSNNPDEIRELEDMGALARDLIRRIQRLRDQFRPGSLAAQALPDIRVEDGVQAAARIMAGNAAHRLAHEALAIQMASNVGGPHHAIQLPPSPTPDGTANANGPFIPGQSYDVRQPGTPDEPDLVPDFEELDDDDAQFEDGGANTE</sequence>